<dbReference type="EMBL" id="VLKM01000008">
    <property type="protein sequence ID" value="TWH93571.1"/>
    <property type="molecule type" value="Genomic_DNA"/>
</dbReference>
<dbReference type="OrthoDB" id="1652165at2"/>
<name>A0A562KDU4_9FLAO</name>
<dbReference type="InterPro" id="IPR026444">
    <property type="entry name" value="Secre_tail"/>
</dbReference>
<sequence length="1108" mass="119315">MNNTLLSIRFKLLLFGTLFFFTNVFSANIYVNDGSAINDVYCSAFGNDTNSGLTAASPKLTLAAAYAIATSGDIIYVDSGTYISTGTIAFNKNNIQIIGAGAANTIFESGSVSGTVRWGNLTANDAIFKGIQITKYDCASDGIAMTISSGTGIIFDQVIIYANVGSGGQGSLYISGSTTSVTIKNSSLPCNRVASANYGGALKINNATVNIENCSMNNNVISALDGGAILIQGASANVTITNSTFDANGATTGGAIAHKGGTLTILNSCFDSNITAGLGSTFGGGAIIISPSVDSNVTISNCSFSNNSTTETSSDGGAITITNTSSPICNINIKSCSFTNNNAADKGEDINFDRSNTPPFDIILENNTFNSVYSSTQVNLHNQDLPTAQIKFQQLIGFGANGDIVADGSGVAISRPEMSGNYTELSTMLPVGLPQTICNDRFTGTCGAASATFICSTLNTWGDVTTTASNTDVVTFDKGANLPNTITAATWATSVITFTKATHGLVVGNWVVIEGFTPAGYNGYYKVTAVPTTGTFRVAKTTNPGTSTVLGTFTKGTPIGWSRKTIPTIDEHVIIDYDYNTSTYGNIDACVMTVKTGKTLVIDIDSKLNAGVDELGTYVYVINSIFNNGTINVKSKGNLVQVNHPNDLNNEPIVTPNINFTKSTGNKIRWDYVYWSKPVSNAILPTFNTNFDIKYYWDPDFCVNGVNFSYQGWRSLVSEPTVGTGFITRVKTSAGTTPTNITLNYSGTSNNGNYNATVKYYDTEHNAFRNFTLLGNPYPGAIKFEDFYNENADKIYGTVYLWSANTPYPGSGLYQQADYASFNLTGGVGVPSATTQTPNGILPNGYIASAQGFMVRPKVNGTVLFTNKQRTKDIPSNNQFYRGANEEKDRYWLRLADANGRYNELLVGYLPGATNDFDEAYDGPINSLSPVKFYSILGNEKLVIQGKPEFEVTDIIQLDYSLANPTTMLTISLSKKEGVFNTQSIYLHDKKLNFYHDLTQAAYFFYPDNTLNRFEVVYKLNGSDEDVIEDEEINIQAAILNSEFTVTSNIPLSKIELFDINGKLISFDELEQNNLVFNKNVYLSTGVYLVNITCINGIKKVVKILNQN</sequence>
<dbReference type="AlphaFoldDB" id="A0A562KDU4"/>
<evidence type="ECO:0000256" key="1">
    <source>
        <dbReference type="ARBA" id="ARBA00022729"/>
    </source>
</evidence>
<dbReference type="Gene3D" id="2.40.30.20">
    <property type="match status" value="1"/>
</dbReference>
<protein>
    <submittedName>
        <fullName evidence="2">Uncharacterized protein</fullName>
    </submittedName>
</protein>
<evidence type="ECO:0000313" key="3">
    <source>
        <dbReference type="Proteomes" id="UP000315312"/>
    </source>
</evidence>
<dbReference type="Gene3D" id="2.160.20.10">
    <property type="entry name" value="Single-stranded right-handed beta-helix, Pectin lyase-like"/>
    <property type="match status" value="1"/>
</dbReference>
<dbReference type="InterPro" id="IPR006626">
    <property type="entry name" value="PbH1"/>
</dbReference>
<reference evidence="2 3" key="1">
    <citation type="journal article" date="2015" name="Stand. Genomic Sci.">
        <title>Genomic Encyclopedia of Bacterial and Archaeal Type Strains, Phase III: the genomes of soil and plant-associated and newly described type strains.</title>
        <authorList>
            <person name="Whitman W.B."/>
            <person name="Woyke T."/>
            <person name="Klenk H.P."/>
            <person name="Zhou Y."/>
            <person name="Lilburn T.G."/>
            <person name="Beck B.J."/>
            <person name="De Vos P."/>
            <person name="Vandamme P."/>
            <person name="Eisen J.A."/>
            <person name="Garrity G."/>
            <person name="Hugenholtz P."/>
            <person name="Kyrpides N.C."/>
        </authorList>
    </citation>
    <scope>NUCLEOTIDE SEQUENCE [LARGE SCALE GENOMIC DNA]</scope>
    <source>
        <strain evidence="2 3">CGMCC 1.6844</strain>
    </source>
</reference>
<dbReference type="Proteomes" id="UP000315312">
    <property type="component" value="Unassembled WGS sequence"/>
</dbReference>
<gene>
    <name evidence="2" type="ORF">IP97_02089</name>
</gene>
<keyword evidence="1" id="KW-0732">Signal</keyword>
<evidence type="ECO:0000313" key="2">
    <source>
        <dbReference type="EMBL" id="TWH93571.1"/>
    </source>
</evidence>
<dbReference type="SMART" id="SM00710">
    <property type="entry name" value="PbH1"/>
    <property type="match status" value="4"/>
</dbReference>
<dbReference type="InterPro" id="IPR023366">
    <property type="entry name" value="ATP_synth_asu-like_sf"/>
</dbReference>
<accession>A0A562KDU4</accession>
<dbReference type="RefSeq" id="WP_133610489.1">
    <property type="nucleotide sequence ID" value="NZ_SNZC01000005.1"/>
</dbReference>
<organism evidence="2 3">
    <name type="scientific">Flavobacterium cheniae</name>
    <dbReference type="NCBI Taxonomy" id="295428"/>
    <lineage>
        <taxon>Bacteria</taxon>
        <taxon>Pseudomonadati</taxon>
        <taxon>Bacteroidota</taxon>
        <taxon>Flavobacteriia</taxon>
        <taxon>Flavobacteriales</taxon>
        <taxon>Flavobacteriaceae</taxon>
        <taxon>Flavobacterium</taxon>
    </lineage>
</organism>
<keyword evidence="3" id="KW-1185">Reference proteome</keyword>
<dbReference type="NCBIfam" id="TIGR04183">
    <property type="entry name" value="Por_Secre_tail"/>
    <property type="match status" value="1"/>
</dbReference>
<dbReference type="SUPFAM" id="SSF51126">
    <property type="entry name" value="Pectin lyase-like"/>
    <property type="match status" value="1"/>
</dbReference>
<dbReference type="InterPro" id="IPR012334">
    <property type="entry name" value="Pectin_lyas_fold"/>
</dbReference>
<proteinExistence type="predicted"/>
<comment type="caution">
    <text evidence="2">The sequence shown here is derived from an EMBL/GenBank/DDBJ whole genome shotgun (WGS) entry which is preliminary data.</text>
</comment>
<dbReference type="InterPro" id="IPR011050">
    <property type="entry name" value="Pectin_lyase_fold/virulence"/>
</dbReference>